<accession>A0A5D3B7H3</accession>
<comment type="domain">
    <text evidence="10">The DHHC domain is required for palmitoyltransferase activity.</text>
</comment>
<dbReference type="InterPro" id="IPR039859">
    <property type="entry name" value="PFA4/ZDH16/20/ERF2-like"/>
</dbReference>
<comment type="subcellular location">
    <subcellularLocation>
        <location evidence="1">Membrane</location>
        <topology evidence="1">Multi-pass membrane protein</topology>
    </subcellularLocation>
</comment>
<feature type="transmembrane region" description="Helical" evidence="10">
    <location>
        <begin position="126"/>
        <end position="151"/>
    </location>
</feature>
<sequence length="154" mass="17414">MVARNWNRLWVAGTTLLISFISFSSQIFVIWPWYGRELSMDLLKLLGPFNCAVFMVFWNYRLVVTTSPGEVPDGWRPTMGALDGLEVKRGTHTPRYCKTCEHYKPPRAHHCRSCKTCWLKSSSPELFSLTTTALGLVIASASLTKVISFAFSFG</sequence>
<keyword evidence="2 10" id="KW-0808">Transferase</keyword>
<keyword evidence="3 10" id="KW-0812">Transmembrane</keyword>
<organism evidence="12 13">
    <name type="scientific">Cryptococcus floricola</name>
    <dbReference type="NCBI Taxonomy" id="2591691"/>
    <lineage>
        <taxon>Eukaryota</taxon>
        <taxon>Fungi</taxon>
        <taxon>Dikarya</taxon>
        <taxon>Basidiomycota</taxon>
        <taxon>Agaricomycotina</taxon>
        <taxon>Tremellomycetes</taxon>
        <taxon>Tremellales</taxon>
        <taxon>Cryptococcaceae</taxon>
        <taxon>Cryptococcus</taxon>
    </lineage>
</organism>
<evidence type="ECO:0000313" key="13">
    <source>
        <dbReference type="Proteomes" id="UP000322245"/>
    </source>
</evidence>
<evidence type="ECO:0000256" key="1">
    <source>
        <dbReference type="ARBA" id="ARBA00004141"/>
    </source>
</evidence>
<dbReference type="Proteomes" id="UP000322245">
    <property type="component" value="Unassembled WGS sequence"/>
</dbReference>
<keyword evidence="4 10" id="KW-1133">Transmembrane helix</keyword>
<dbReference type="PANTHER" id="PTHR12246">
    <property type="entry name" value="PALMITOYLTRANSFERASE ZDHHC16"/>
    <property type="match status" value="1"/>
</dbReference>
<dbReference type="AlphaFoldDB" id="A0A5D3B7H3"/>
<dbReference type="EC" id="2.3.1.225" evidence="10"/>
<dbReference type="GO" id="GO:0016020">
    <property type="term" value="C:membrane"/>
    <property type="evidence" value="ECO:0007669"/>
    <property type="project" value="UniProtKB-SubCell"/>
</dbReference>
<evidence type="ECO:0000256" key="5">
    <source>
        <dbReference type="ARBA" id="ARBA00023136"/>
    </source>
</evidence>
<keyword evidence="8 10" id="KW-0012">Acyltransferase</keyword>
<evidence type="ECO:0000256" key="10">
    <source>
        <dbReference type="RuleBase" id="RU079119"/>
    </source>
</evidence>
<evidence type="ECO:0000259" key="11">
    <source>
        <dbReference type="Pfam" id="PF01529"/>
    </source>
</evidence>
<evidence type="ECO:0000256" key="2">
    <source>
        <dbReference type="ARBA" id="ARBA00022679"/>
    </source>
</evidence>
<evidence type="ECO:0000313" key="12">
    <source>
        <dbReference type="EMBL" id="TYJ58113.1"/>
    </source>
</evidence>
<keyword evidence="5 10" id="KW-0472">Membrane</keyword>
<comment type="similarity">
    <text evidence="10">Belongs to the DHHC palmitoyltransferase family.</text>
</comment>
<reference evidence="12 13" key="1">
    <citation type="submission" date="2017-05" db="EMBL/GenBank/DDBJ databases">
        <title>The Genome Sequence of Tsuchiyaea wingfieldii DSM 27421.</title>
        <authorList>
            <person name="Cuomo C."/>
            <person name="Passer A."/>
            <person name="Billmyre B."/>
            <person name="Heitman J."/>
        </authorList>
    </citation>
    <scope>NUCLEOTIDE SEQUENCE [LARGE SCALE GENOMIC DNA]</scope>
    <source>
        <strain evidence="12 13">DSM 27421</strain>
    </source>
</reference>
<dbReference type="PROSITE" id="PS50216">
    <property type="entry name" value="DHHC"/>
    <property type="match status" value="1"/>
</dbReference>
<dbReference type="Pfam" id="PF01529">
    <property type="entry name" value="DHHC"/>
    <property type="match status" value="1"/>
</dbReference>
<evidence type="ECO:0000256" key="4">
    <source>
        <dbReference type="ARBA" id="ARBA00022989"/>
    </source>
</evidence>
<gene>
    <name evidence="12" type="ORF">B9479_001209</name>
</gene>
<name>A0A5D3B7H3_9TREE</name>
<dbReference type="EMBL" id="NIDF01000007">
    <property type="protein sequence ID" value="TYJ58113.1"/>
    <property type="molecule type" value="Genomic_DNA"/>
</dbReference>
<feature type="transmembrane region" description="Helical" evidence="10">
    <location>
        <begin position="12"/>
        <end position="35"/>
    </location>
</feature>
<keyword evidence="7" id="KW-0449">Lipoprotein</keyword>
<evidence type="ECO:0000256" key="3">
    <source>
        <dbReference type="ARBA" id="ARBA00022692"/>
    </source>
</evidence>
<evidence type="ECO:0000256" key="7">
    <source>
        <dbReference type="ARBA" id="ARBA00023288"/>
    </source>
</evidence>
<evidence type="ECO:0000256" key="6">
    <source>
        <dbReference type="ARBA" id="ARBA00023139"/>
    </source>
</evidence>
<evidence type="ECO:0000256" key="9">
    <source>
        <dbReference type="ARBA" id="ARBA00048048"/>
    </source>
</evidence>
<dbReference type="InterPro" id="IPR001594">
    <property type="entry name" value="Palmitoyltrfase_DHHC"/>
</dbReference>
<keyword evidence="6" id="KW-0564">Palmitate</keyword>
<proteinExistence type="inferred from homology"/>
<comment type="catalytic activity">
    <reaction evidence="9 10">
        <text>L-cysteinyl-[protein] + hexadecanoyl-CoA = S-hexadecanoyl-L-cysteinyl-[protein] + CoA</text>
        <dbReference type="Rhea" id="RHEA:36683"/>
        <dbReference type="Rhea" id="RHEA-COMP:10131"/>
        <dbReference type="Rhea" id="RHEA-COMP:11032"/>
        <dbReference type="ChEBI" id="CHEBI:29950"/>
        <dbReference type="ChEBI" id="CHEBI:57287"/>
        <dbReference type="ChEBI" id="CHEBI:57379"/>
        <dbReference type="ChEBI" id="CHEBI:74151"/>
        <dbReference type="EC" id="2.3.1.225"/>
    </reaction>
</comment>
<dbReference type="GO" id="GO:0019706">
    <property type="term" value="F:protein-cysteine S-palmitoyltransferase activity"/>
    <property type="evidence" value="ECO:0007669"/>
    <property type="project" value="UniProtKB-EC"/>
</dbReference>
<comment type="caution">
    <text evidence="12">The sequence shown here is derived from an EMBL/GenBank/DDBJ whole genome shotgun (WGS) entry which is preliminary data.</text>
</comment>
<protein>
    <recommendedName>
        <fullName evidence="10">Palmitoyltransferase</fullName>
        <ecNumber evidence="10">2.3.1.225</ecNumber>
    </recommendedName>
</protein>
<evidence type="ECO:0000256" key="8">
    <source>
        <dbReference type="ARBA" id="ARBA00023315"/>
    </source>
</evidence>
<keyword evidence="13" id="KW-1185">Reference proteome</keyword>
<feature type="domain" description="Palmitoyltransferase DHHC" evidence="11">
    <location>
        <begin position="92"/>
        <end position="120"/>
    </location>
</feature>